<dbReference type="OrthoDB" id="5411866at2"/>
<dbReference type="RefSeq" id="WP_073050701.1">
    <property type="nucleotide sequence ID" value="NZ_FQZL01000037.1"/>
</dbReference>
<evidence type="ECO:0000256" key="1">
    <source>
        <dbReference type="ARBA" id="ARBA00022741"/>
    </source>
</evidence>
<dbReference type="Gene3D" id="1.10.10.60">
    <property type="entry name" value="Homeodomain-like"/>
    <property type="match status" value="1"/>
</dbReference>
<dbReference type="EMBL" id="FQZL01000037">
    <property type="protein sequence ID" value="SHJ77883.1"/>
    <property type="molecule type" value="Genomic_DNA"/>
</dbReference>
<dbReference type="PANTHER" id="PTHR32071">
    <property type="entry name" value="TRANSCRIPTIONAL REGULATORY PROTEIN"/>
    <property type="match status" value="1"/>
</dbReference>
<dbReference type="Gene3D" id="3.40.50.300">
    <property type="entry name" value="P-loop containing nucleotide triphosphate hydrolases"/>
    <property type="match status" value="1"/>
</dbReference>
<dbReference type="Gene3D" id="3.30.450.20">
    <property type="entry name" value="PAS domain"/>
    <property type="match status" value="1"/>
</dbReference>
<dbReference type="SUPFAM" id="SSF55785">
    <property type="entry name" value="PYP-like sensor domain (PAS domain)"/>
    <property type="match status" value="1"/>
</dbReference>
<keyword evidence="7" id="KW-1185">Reference proteome</keyword>
<evidence type="ECO:0000313" key="6">
    <source>
        <dbReference type="EMBL" id="SHJ77883.1"/>
    </source>
</evidence>
<accession>A0A1M6M3E2</accession>
<keyword evidence="4" id="KW-0804">Transcription</keyword>
<dbReference type="InterPro" id="IPR003593">
    <property type="entry name" value="AAA+_ATPase"/>
</dbReference>
<proteinExistence type="predicted"/>
<dbReference type="Proteomes" id="UP000184052">
    <property type="component" value="Unassembled WGS sequence"/>
</dbReference>
<evidence type="ECO:0000256" key="4">
    <source>
        <dbReference type="ARBA" id="ARBA00023163"/>
    </source>
</evidence>
<dbReference type="PROSITE" id="PS50045">
    <property type="entry name" value="SIGMA54_INTERACT_4"/>
    <property type="match status" value="1"/>
</dbReference>
<dbReference type="InterPro" id="IPR002197">
    <property type="entry name" value="HTH_Fis"/>
</dbReference>
<dbReference type="InterPro" id="IPR000014">
    <property type="entry name" value="PAS"/>
</dbReference>
<evidence type="ECO:0000256" key="2">
    <source>
        <dbReference type="ARBA" id="ARBA00022840"/>
    </source>
</evidence>
<dbReference type="AlphaFoldDB" id="A0A1M6M3E2"/>
<reference evidence="6 7" key="1">
    <citation type="submission" date="2016-11" db="EMBL/GenBank/DDBJ databases">
        <authorList>
            <person name="Jaros S."/>
            <person name="Januszkiewicz K."/>
            <person name="Wedrychowicz H."/>
        </authorList>
    </citation>
    <scope>NUCLEOTIDE SEQUENCE [LARGE SCALE GENOMIC DNA]</scope>
    <source>
        <strain evidence="6 7">DSM 17477</strain>
    </source>
</reference>
<gene>
    <name evidence="6" type="ORF">SAMN02745751_03341</name>
</gene>
<dbReference type="InterPro" id="IPR002078">
    <property type="entry name" value="Sigma_54_int"/>
</dbReference>
<dbReference type="PANTHER" id="PTHR32071:SF74">
    <property type="entry name" value="TRANSCRIPTIONAL ACTIVATOR ROCR"/>
    <property type="match status" value="1"/>
</dbReference>
<dbReference type="FunFam" id="3.40.50.300:FF:000006">
    <property type="entry name" value="DNA-binding transcriptional regulator NtrC"/>
    <property type="match status" value="1"/>
</dbReference>
<sequence length="482" mass="54285">MREPNRQIKTFLEKQKLPLSAIEAVEDICIHIVDKEGKTICYSKGCENIEGEKRENILGKTIDELYTFEKIKDNPHGSIQLKVLETGEIMKNNHVMYTSKNNRRLDVISSTYPVFSDNGEEVIAAVCVFRDIGDYMKMANTIQKLKSDLATEKMGKSNNGTVYTFKDVISQSKSMEECIYIAKKAARSTAPVMIIGSTGTGKEVFAQSIHNESIVSKGPFVAINCSAIPENLLESTLFGTCKGAFTGAMESTGLFETAKNGTLFLDEINSMSLSLQAKLLRALETKTIRKVGGNEVIPINVRIISATNQDPLDAVKSKQIRADFYYRLAVISLDLPALKDRKEDISILIDSFILNHSAVLGKQITQISDEAYNMLMEHDWPGNVRELKHVIDQALYLADFSETLIKAPHLPKYLYDNYSKKKHVSKYVEKQKDSLKETMKDIEKEIIMETFESCNKNITQTAEKLGMTRQNMQHKLKSYGIR</sequence>
<dbReference type="SMART" id="SM00382">
    <property type="entry name" value="AAA"/>
    <property type="match status" value="1"/>
</dbReference>
<dbReference type="SUPFAM" id="SSF52540">
    <property type="entry name" value="P-loop containing nucleoside triphosphate hydrolases"/>
    <property type="match status" value="1"/>
</dbReference>
<keyword evidence="3" id="KW-0805">Transcription regulation</keyword>
<evidence type="ECO:0000259" key="5">
    <source>
        <dbReference type="PROSITE" id="PS50045"/>
    </source>
</evidence>
<dbReference type="InterPro" id="IPR025944">
    <property type="entry name" value="Sigma_54_int_dom_CS"/>
</dbReference>
<dbReference type="Pfam" id="PF25601">
    <property type="entry name" value="AAA_lid_14"/>
    <property type="match status" value="1"/>
</dbReference>
<organism evidence="6 7">
    <name type="scientific">Dethiosulfatibacter aminovorans DSM 17477</name>
    <dbReference type="NCBI Taxonomy" id="1121476"/>
    <lineage>
        <taxon>Bacteria</taxon>
        <taxon>Bacillati</taxon>
        <taxon>Bacillota</taxon>
        <taxon>Tissierellia</taxon>
        <taxon>Dethiosulfatibacter</taxon>
    </lineage>
</organism>
<name>A0A1M6M3E2_9FIRM</name>
<dbReference type="InterPro" id="IPR027417">
    <property type="entry name" value="P-loop_NTPase"/>
</dbReference>
<dbReference type="STRING" id="1121476.SAMN02745751_03341"/>
<dbReference type="GO" id="GO:0006355">
    <property type="term" value="P:regulation of DNA-templated transcription"/>
    <property type="evidence" value="ECO:0007669"/>
    <property type="project" value="InterPro"/>
</dbReference>
<dbReference type="GO" id="GO:0005524">
    <property type="term" value="F:ATP binding"/>
    <property type="evidence" value="ECO:0007669"/>
    <property type="project" value="UniProtKB-KW"/>
</dbReference>
<dbReference type="CDD" id="cd00009">
    <property type="entry name" value="AAA"/>
    <property type="match status" value="1"/>
</dbReference>
<protein>
    <submittedName>
        <fullName evidence="6">Arginine utilization regulatory protein</fullName>
    </submittedName>
</protein>
<dbReference type="SUPFAM" id="SSF46689">
    <property type="entry name" value="Homeodomain-like"/>
    <property type="match status" value="1"/>
</dbReference>
<dbReference type="GO" id="GO:0043565">
    <property type="term" value="F:sequence-specific DNA binding"/>
    <property type="evidence" value="ECO:0007669"/>
    <property type="project" value="InterPro"/>
</dbReference>
<dbReference type="Pfam" id="PF13426">
    <property type="entry name" value="PAS_9"/>
    <property type="match status" value="1"/>
</dbReference>
<dbReference type="Gene3D" id="1.10.8.60">
    <property type="match status" value="1"/>
</dbReference>
<dbReference type="InterPro" id="IPR035965">
    <property type="entry name" value="PAS-like_dom_sf"/>
</dbReference>
<dbReference type="InterPro" id="IPR009057">
    <property type="entry name" value="Homeodomain-like_sf"/>
</dbReference>
<dbReference type="PRINTS" id="PR01590">
    <property type="entry name" value="HTHFIS"/>
</dbReference>
<dbReference type="InterPro" id="IPR058031">
    <property type="entry name" value="AAA_lid_NorR"/>
</dbReference>
<evidence type="ECO:0000313" key="7">
    <source>
        <dbReference type="Proteomes" id="UP000184052"/>
    </source>
</evidence>
<feature type="domain" description="Sigma-54 factor interaction" evidence="5">
    <location>
        <begin position="168"/>
        <end position="396"/>
    </location>
</feature>
<keyword evidence="1" id="KW-0547">Nucleotide-binding</keyword>
<evidence type="ECO:0000256" key="3">
    <source>
        <dbReference type="ARBA" id="ARBA00023015"/>
    </source>
</evidence>
<dbReference type="PROSITE" id="PS00688">
    <property type="entry name" value="SIGMA54_INTERACT_3"/>
    <property type="match status" value="1"/>
</dbReference>
<dbReference type="Pfam" id="PF02954">
    <property type="entry name" value="HTH_8"/>
    <property type="match status" value="1"/>
</dbReference>
<keyword evidence="2" id="KW-0067">ATP-binding</keyword>
<dbReference type="Pfam" id="PF00158">
    <property type="entry name" value="Sigma54_activat"/>
    <property type="match status" value="1"/>
</dbReference>